<dbReference type="GO" id="GO:0005506">
    <property type="term" value="F:iron ion binding"/>
    <property type="evidence" value="ECO:0007669"/>
    <property type="project" value="InterPro"/>
</dbReference>
<dbReference type="Pfam" id="PF04116">
    <property type="entry name" value="FA_hydroxylase"/>
    <property type="match status" value="1"/>
</dbReference>
<feature type="region of interest" description="Disordered" evidence="5">
    <location>
        <begin position="319"/>
        <end position="352"/>
    </location>
</feature>
<evidence type="ECO:0000256" key="2">
    <source>
        <dbReference type="ARBA" id="ARBA00022692"/>
    </source>
</evidence>
<evidence type="ECO:0000256" key="4">
    <source>
        <dbReference type="ARBA" id="ARBA00023136"/>
    </source>
</evidence>
<evidence type="ECO:0000256" key="3">
    <source>
        <dbReference type="ARBA" id="ARBA00022989"/>
    </source>
</evidence>
<proteinExistence type="predicted"/>
<gene>
    <name evidence="8" type="ORF">FA09DRAFT_328656</name>
</gene>
<evidence type="ECO:0000313" key="9">
    <source>
        <dbReference type="Proteomes" id="UP000245946"/>
    </source>
</evidence>
<dbReference type="RefSeq" id="XP_025600157.1">
    <property type="nucleotide sequence ID" value="XM_025741858.1"/>
</dbReference>
<dbReference type="EMBL" id="KZ819287">
    <property type="protein sequence ID" value="PWN99878.1"/>
    <property type="molecule type" value="Genomic_DNA"/>
</dbReference>
<evidence type="ECO:0000259" key="7">
    <source>
        <dbReference type="Pfam" id="PF04116"/>
    </source>
</evidence>
<evidence type="ECO:0000256" key="5">
    <source>
        <dbReference type="SAM" id="MobiDB-lite"/>
    </source>
</evidence>
<dbReference type="InterPro" id="IPR006694">
    <property type="entry name" value="Fatty_acid_hydroxylase"/>
</dbReference>
<evidence type="ECO:0000256" key="1">
    <source>
        <dbReference type="ARBA" id="ARBA00004370"/>
    </source>
</evidence>
<dbReference type="GeneID" id="37269402"/>
<keyword evidence="2 6" id="KW-0812">Transmembrane</keyword>
<accession>A0A316ZFS4</accession>
<keyword evidence="4 6" id="KW-0472">Membrane</keyword>
<protein>
    <recommendedName>
        <fullName evidence="7">Fatty acid hydroxylase domain-containing protein</fullName>
    </recommendedName>
</protein>
<feature type="transmembrane region" description="Helical" evidence="6">
    <location>
        <begin position="45"/>
        <end position="68"/>
    </location>
</feature>
<reference evidence="8 9" key="1">
    <citation type="journal article" date="2018" name="Mol. Biol. Evol.">
        <title>Broad Genomic Sampling Reveals a Smut Pathogenic Ancestry of the Fungal Clade Ustilaginomycotina.</title>
        <authorList>
            <person name="Kijpornyongpan T."/>
            <person name="Mondo S.J."/>
            <person name="Barry K."/>
            <person name="Sandor L."/>
            <person name="Lee J."/>
            <person name="Lipzen A."/>
            <person name="Pangilinan J."/>
            <person name="LaButti K."/>
            <person name="Hainaut M."/>
            <person name="Henrissat B."/>
            <person name="Grigoriev I.V."/>
            <person name="Spatafora J.W."/>
            <person name="Aime M.C."/>
        </authorList>
    </citation>
    <scope>NUCLEOTIDE SEQUENCE [LARGE SCALE GENOMIC DNA]</scope>
    <source>
        <strain evidence="8 9">MCA 4186</strain>
    </source>
</reference>
<feature type="compositionally biased region" description="Low complexity" evidence="5">
    <location>
        <begin position="332"/>
        <end position="345"/>
    </location>
</feature>
<keyword evidence="3 6" id="KW-1133">Transmembrane helix</keyword>
<dbReference type="GO" id="GO:0016020">
    <property type="term" value="C:membrane"/>
    <property type="evidence" value="ECO:0007669"/>
    <property type="project" value="UniProtKB-SubCell"/>
</dbReference>
<dbReference type="OrthoDB" id="408954at2759"/>
<dbReference type="InterPro" id="IPR050307">
    <property type="entry name" value="Sterol_Desaturase_Related"/>
</dbReference>
<dbReference type="GO" id="GO:0016491">
    <property type="term" value="F:oxidoreductase activity"/>
    <property type="evidence" value="ECO:0007669"/>
    <property type="project" value="InterPro"/>
</dbReference>
<evidence type="ECO:0000313" key="8">
    <source>
        <dbReference type="EMBL" id="PWN99878.1"/>
    </source>
</evidence>
<dbReference type="STRING" id="58919.A0A316ZFS4"/>
<dbReference type="GO" id="GO:0008610">
    <property type="term" value="P:lipid biosynthetic process"/>
    <property type="evidence" value="ECO:0007669"/>
    <property type="project" value="InterPro"/>
</dbReference>
<feature type="domain" description="Fatty acid hydroxylase" evidence="7">
    <location>
        <begin position="161"/>
        <end position="298"/>
    </location>
</feature>
<organism evidence="8 9">
    <name type="scientific">Tilletiopsis washingtonensis</name>
    <dbReference type="NCBI Taxonomy" id="58919"/>
    <lineage>
        <taxon>Eukaryota</taxon>
        <taxon>Fungi</taxon>
        <taxon>Dikarya</taxon>
        <taxon>Basidiomycota</taxon>
        <taxon>Ustilaginomycotina</taxon>
        <taxon>Exobasidiomycetes</taxon>
        <taxon>Entylomatales</taxon>
        <taxon>Entylomatales incertae sedis</taxon>
        <taxon>Tilletiopsis</taxon>
    </lineage>
</organism>
<dbReference type="PANTHER" id="PTHR11863">
    <property type="entry name" value="STEROL DESATURASE"/>
    <property type="match status" value="1"/>
</dbReference>
<sequence>MGMNATLAAAATRAAAPLAGTAPWYHAPRAELLAPLSDKHAALLLPIAVYWLASLGFFVLDALALPFFERFRLHEPAEVTARNRVSPARVAAMVAVQQVLQTAVGMLALEGDDVGRAQVFADHDGAVARMALRVAPYASAAAAPRLAAWLYWWGIPALQFAWAFFVMDAWQYGLHRLFHESRFLYRHFHSHHHRLYVPYAFGALYNHPVEGLLLDSAGGALAHLCARMTVRQGILLFTFSTYKTVCDHGGYAFPVWLDPLHLFFPNNAEYHDVHHQMQGLRYNFSQPFFVHFDVLFGTRMGAERFAKLKQASLEKRGTYGKQADASAGEKQAASSATATEPSPTRAADDLRRRKAFVGAAQDEASVETLLAGERGDPTVTTDAQSYRAKAGTAAA</sequence>
<comment type="subcellular location">
    <subcellularLocation>
        <location evidence="1">Membrane</location>
    </subcellularLocation>
</comment>
<keyword evidence="9" id="KW-1185">Reference proteome</keyword>
<name>A0A316ZFS4_9BASI</name>
<feature type="region of interest" description="Disordered" evidence="5">
    <location>
        <begin position="367"/>
        <end position="395"/>
    </location>
</feature>
<dbReference type="AlphaFoldDB" id="A0A316ZFS4"/>
<evidence type="ECO:0000256" key="6">
    <source>
        <dbReference type="SAM" id="Phobius"/>
    </source>
</evidence>
<dbReference type="Proteomes" id="UP000245946">
    <property type="component" value="Unassembled WGS sequence"/>
</dbReference>